<comment type="caution">
    <text evidence="3">The sequence shown here is derived from an EMBL/GenBank/DDBJ whole genome shotgun (WGS) entry which is preliminary data.</text>
</comment>
<dbReference type="InterPro" id="IPR036380">
    <property type="entry name" value="Isochorismatase-like_sf"/>
</dbReference>
<dbReference type="RefSeq" id="WP_111170295.1">
    <property type="nucleotide sequence ID" value="NZ_POUA01000269.1"/>
</dbReference>
<dbReference type="SUPFAM" id="SSF52499">
    <property type="entry name" value="Isochorismatase-like hydrolases"/>
    <property type="match status" value="1"/>
</dbReference>
<evidence type="ECO:0000313" key="3">
    <source>
        <dbReference type="EMBL" id="PZG35441.1"/>
    </source>
</evidence>
<evidence type="ECO:0000256" key="1">
    <source>
        <dbReference type="ARBA" id="ARBA00022801"/>
    </source>
</evidence>
<reference evidence="3 4" key="1">
    <citation type="submission" date="2018-01" db="EMBL/GenBank/DDBJ databases">
        <title>Draft genome sequence of Sphaerisporangium sp. 7K107.</title>
        <authorList>
            <person name="Sahin N."/>
            <person name="Saygin H."/>
            <person name="Ay H."/>
        </authorList>
    </citation>
    <scope>NUCLEOTIDE SEQUENCE [LARGE SCALE GENOMIC DNA]</scope>
    <source>
        <strain evidence="3 4">7K107</strain>
    </source>
</reference>
<accession>A0A2W2FIF4</accession>
<dbReference type="InterPro" id="IPR000868">
    <property type="entry name" value="Isochorismatase-like_dom"/>
</dbReference>
<name>A0A2W2FIF4_9ACTN</name>
<feature type="domain" description="Isochorismatase-like" evidence="2">
    <location>
        <begin position="33"/>
        <end position="203"/>
    </location>
</feature>
<proteinExistence type="predicted"/>
<evidence type="ECO:0000313" key="4">
    <source>
        <dbReference type="Proteomes" id="UP000248544"/>
    </source>
</evidence>
<sequence length="207" mass="22922">MPGIPPIEPYPLPTAGDLPRSIATWTPDPDRAVLLIHDMQRYFLSPFPGQMRAELIRNIALLRTRAAALGVPVGYTAQPGDMTEEQRGLLKDFWGPGMRRTPEEQAVVDELTPAPGDWMFGKLRYSAFFRSDLLARIRESGRDQLVICGVYAHVGILATAIESYTNDLQTFLAGDAIGDFTAAYHRLTLNYAAERCAVVVTAKEVFP</sequence>
<dbReference type="GO" id="GO:0008908">
    <property type="term" value="F:isochorismatase activity"/>
    <property type="evidence" value="ECO:0007669"/>
    <property type="project" value="InterPro"/>
</dbReference>
<protein>
    <submittedName>
        <fullName evidence="3">Isochorismatase</fullName>
    </submittedName>
</protein>
<keyword evidence="4" id="KW-1185">Reference proteome</keyword>
<organism evidence="3 4">
    <name type="scientific">Spongiactinospora gelatinilytica</name>
    <dbReference type="NCBI Taxonomy" id="2666298"/>
    <lineage>
        <taxon>Bacteria</taxon>
        <taxon>Bacillati</taxon>
        <taxon>Actinomycetota</taxon>
        <taxon>Actinomycetes</taxon>
        <taxon>Streptosporangiales</taxon>
        <taxon>Streptosporangiaceae</taxon>
        <taxon>Spongiactinospora</taxon>
    </lineage>
</organism>
<dbReference type="EMBL" id="POUA01000269">
    <property type="protein sequence ID" value="PZG35441.1"/>
    <property type="molecule type" value="Genomic_DNA"/>
</dbReference>
<dbReference type="PANTHER" id="PTHR43540">
    <property type="entry name" value="PEROXYUREIDOACRYLATE/UREIDOACRYLATE AMIDOHYDROLASE-RELATED"/>
    <property type="match status" value="1"/>
</dbReference>
<dbReference type="PANTHER" id="PTHR43540:SF3">
    <property type="entry name" value="ENTEROBACTIN SYNTHASE COMPONENT B"/>
    <property type="match status" value="1"/>
</dbReference>
<dbReference type="Proteomes" id="UP000248544">
    <property type="component" value="Unassembled WGS sequence"/>
</dbReference>
<dbReference type="InterPro" id="IPR016291">
    <property type="entry name" value="Isochorismatase"/>
</dbReference>
<dbReference type="Gene3D" id="3.40.50.850">
    <property type="entry name" value="Isochorismatase-like"/>
    <property type="match status" value="1"/>
</dbReference>
<dbReference type="Pfam" id="PF00857">
    <property type="entry name" value="Isochorismatase"/>
    <property type="match status" value="1"/>
</dbReference>
<dbReference type="AlphaFoldDB" id="A0A2W2FIF4"/>
<keyword evidence="1" id="KW-0378">Hydrolase</keyword>
<gene>
    <name evidence="3" type="ORF">C1I98_27355</name>
</gene>
<evidence type="ECO:0000259" key="2">
    <source>
        <dbReference type="Pfam" id="PF00857"/>
    </source>
</evidence>
<dbReference type="PRINTS" id="PR01398">
    <property type="entry name" value="ISCHRISMTASE"/>
</dbReference>
<dbReference type="InterPro" id="IPR050272">
    <property type="entry name" value="Isochorismatase-like_hydrls"/>
</dbReference>